<comment type="caution">
    <text evidence="3">The sequence shown here is derived from an EMBL/GenBank/DDBJ whole genome shotgun (WGS) entry which is preliminary data.</text>
</comment>
<feature type="chain" id="PRO_5022783447" evidence="1">
    <location>
        <begin position="24"/>
        <end position="208"/>
    </location>
</feature>
<dbReference type="OrthoDB" id="1494333at2"/>
<name>A0A5C6RML9_9BACT</name>
<proteinExistence type="predicted"/>
<dbReference type="Proteomes" id="UP000321580">
    <property type="component" value="Unassembled WGS sequence"/>
</dbReference>
<dbReference type="RefSeq" id="WP_147168060.1">
    <property type="nucleotide sequence ID" value="NZ_VOOR01000027.1"/>
</dbReference>
<accession>A0A5C6RML9</accession>
<dbReference type="AlphaFoldDB" id="A0A5C6RML9"/>
<dbReference type="Pfam" id="PF11845">
    <property type="entry name" value="Tll0287-like"/>
    <property type="match status" value="1"/>
</dbReference>
<evidence type="ECO:0000313" key="4">
    <source>
        <dbReference type="Proteomes" id="UP000321580"/>
    </source>
</evidence>
<evidence type="ECO:0000313" key="3">
    <source>
        <dbReference type="EMBL" id="TXB62612.1"/>
    </source>
</evidence>
<keyword evidence="4" id="KW-1185">Reference proteome</keyword>
<evidence type="ECO:0000256" key="1">
    <source>
        <dbReference type="SAM" id="SignalP"/>
    </source>
</evidence>
<dbReference type="EMBL" id="VOOR01000027">
    <property type="protein sequence ID" value="TXB62612.1"/>
    <property type="molecule type" value="Genomic_DNA"/>
</dbReference>
<evidence type="ECO:0000259" key="2">
    <source>
        <dbReference type="Pfam" id="PF11845"/>
    </source>
</evidence>
<gene>
    <name evidence="3" type="ORF">FRY97_13415</name>
</gene>
<reference evidence="3 4" key="1">
    <citation type="submission" date="2019-08" db="EMBL/GenBank/DDBJ databases">
        <title>Genome of Phaeodactylibacter luteus.</title>
        <authorList>
            <person name="Bowman J.P."/>
        </authorList>
    </citation>
    <scope>NUCLEOTIDE SEQUENCE [LARGE SCALE GENOMIC DNA]</scope>
    <source>
        <strain evidence="3 4">KCTC 42180</strain>
    </source>
</reference>
<organism evidence="3 4">
    <name type="scientific">Phaeodactylibacter luteus</name>
    <dbReference type="NCBI Taxonomy" id="1564516"/>
    <lineage>
        <taxon>Bacteria</taxon>
        <taxon>Pseudomonadati</taxon>
        <taxon>Bacteroidota</taxon>
        <taxon>Saprospiria</taxon>
        <taxon>Saprospirales</taxon>
        <taxon>Haliscomenobacteraceae</taxon>
        <taxon>Phaeodactylibacter</taxon>
    </lineage>
</organism>
<dbReference type="InterPro" id="IPR021796">
    <property type="entry name" value="Tll0287-like_dom"/>
</dbReference>
<feature type="domain" description="Tll0287-like" evidence="2">
    <location>
        <begin position="62"/>
        <end position="202"/>
    </location>
</feature>
<keyword evidence="1" id="KW-0732">Signal</keyword>
<sequence length="208" mass="21992">MKNFNVRLLALALLALGAWGCQPAPGESGSAAASEAPVLDTAQYKKQGMDIALTTFGVLSGQLKQAMQAGGVAHAATYCNTAAYPLVDSMSVVYGAQIRRVSQKLRNPADAPNEREAAMLAAYHERKAAGGKLGPEVRQLENGEVAFYAPILTQELCLKCHGDLGGALAESDYETIKTLYPEDEAIGYAAGDLRGMWSITFPAPGTKQ</sequence>
<feature type="signal peptide" evidence="1">
    <location>
        <begin position="1"/>
        <end position="23"/>
    </location>
</feature>
<protein>
    <submittedName>
        <fullName evidence="3">DUF3365 domain-containing protein</fullName>
    </submittedName>
</protein>